<proteinExistence type="predicted"/>
<dbReference type="AlphaFoldDB" id="A0A974S4E0"/>
<gene>
    <name evidence="1" type="ORF">H5J25_00245</name>
</gene>
<dbReference type="Proteomes" id="UP000595894">
    <property type="component" value="Chromosome"/>
</dbReference>
<dbReference type="Gene3D" id="1.10.30.50">
    <property type="match status" value="1"/>
</dbReference>
<name>A0A974S4E0_9SPHN</name>
<keyword evidence="2" id="KW-1185">Reference proteome</keyword>
<organism evidence="1 2">
    <name type="scientific">Sphingomonas aliaeris</name>
    <dbReference type="NCBI Taxonomy" id="2759526"/>
    <lineage>
        <taxon>Bacteria</taxon>
        <taxon>Pseudomonadati</taxon>
        <taxon>Pseudomonadota</taxon>
        <taxon>Alphaproteobacteria</taxon>
        <taxon>Sphingomonadales</taxon>
        <taxon>Sphingomonadaceae</taxon>
        <taxon>Sphingomonas</taxon>
    </lineage>
</organism>
<reference evidence="2" key="1">
    <citation type="submission" date="2020-09" db="EMBL/GenBank/DDBJ databases">
        <title>Sphingomonas sp., a new species isolated from pork steak.</title>
        <authorList>
            <person name="Heidler von Heilborn D."/>
        </authorList>
    </citation>
    <scope>NUCLEOTIDE SEQUENCE [LARGE SCALE GENOMIC DNA]</scope>
</reference>
<dbReference type="RefSeq" id="WP_202093711.1">
    <property type="nucleotide sequence ID" value="NZ_CP061035.1"/>
</dbReference>
<dbReference type="KEGG" id="sari:H5J25_00245"/>
<accession>A0A974S4E0</accession>
<evidence type="ECO:0008006" key="3">
    <source>
        <dbReference type="Google" id="ProtNLM"/>
    </source>
</evidence>
<evidence type="ECO:0000313" key="2">
    <source>
        <dbReference type="Proteomes" id="UP000595894"/>
    </source>
</evidence>
<dbReference type="EMBL" id="CP061035">
    <property type="protein sequence ID" value="QQV77319.1"/>
    <property type="molecule type" value="Genomic_DNA"/>
</dbReference>
<protein>
    <recommendedName>
        <fullName evidence="3">HNH endonuclease</fullName>
    </recommendedName>
</protein>
<evidence type="ECO:0000313" key="1">
    <source>
        <dbReference type="EMBL" id="QQV77319.1"/>
    </source>
</evidence>
<sequence length="148" mass="16432">MGKRFKSATCAYGGDPGATADHVIARSFLPETHRGAIPQVAACAPCNNAKSALEYYLATVLPFGGNHLLSKPMLEHAVPRRLDKNKKRHRALAAGQKSVAWIDGETTQALFGIPWDHDQLLAYAFRKRDLMSALRCPSKWFEWPIMGR</sequence>